<dbReference type="InterPro" id="IPR024078">
    <property type="entry name" value="LmbE-like_dom_sf"/>
</dbReference>
<dbReference type="AlphaFoldDB" id="A0A6J7DGE3"/>
<dbReference type="PANTHER" id="PTHR12993:SF30">
    <property type="entry name" value="N-ACETYL-ALPHA-D-GLUCOSAMINYL L-MALATE DEACETYLASE 1"/>
    <property type="match status" value="1"/>
</dbReference>
<dbReference type="InterPro" id="IPR003737">
    <property type="entry name" value="GlcNAc_PI_deacetylase-related"/>
</dbReference>
<organism evidence="1">
    <name type="scientific">freshwater metagenome</name>
    <dbReference type="NCBI Taxonomy" id="449393"/>
    <lineage>
        <taxon>unclassified sequences</taxon>
        <taxon>metagenomes</taxon>
        <taxon>ecological metagenomes</taxon>
    </lineage>
</organism>
<dbReference type="GO" id="GO:0016811">
    <property type="term" value="F:hydrolase activity, acting on carbon-nitrogen (but not peptide) bonds, in linear amides"/>
    <property type="evidence" value="ECO:0007669"/>
    <property type="project" value="TreeGrafter"/>
</dbReference>
<sequence length="240" mass="26793">MRVLAIAAHPDDIEWLCGGTLALCAQRGDEIYIAIATNGNVGSGEPGAKKDEIARIRHEEAKTSAAVIGAKVIWMDFDDEFLFDDRPTRERFIDAIREARPDIMFILSENDYHPDHRLAGSIARDCRIPVSVPLVQTKLSETSIPTTFIMDTIMGKGFEPEFYVDVTSVMDIKDKMLSSHVSQVAWTEHMYSIGFTENMYIQARFRGVQGGSKYGEGFRLLHDWPSTGGYELLPTGKSGK</sequence>
<dbReference type="EMBL" id="CAFBLI010000064">
    <property type="protein sequence ID" value="CAB4870102.1"/>
    <property type="molecule type" value="Genomic_DNA"/>
</dbReference>
<dbReference type="SUPFAM" id="SSF102588">
    <property type="entry name" value="LmbE-like"/>
    <property type="match status" value="1"/>
</dbReference>
<accession>A0A6J7DGE3</accession>
<dbReference type="Pfam" id="PF02585">
    <property type="entry name" value="PIG-L"/>
    <property type="match status" value="1"/>
</dbReference>
<reference evidence="1" key="1">
    <citation type="submission" date="2020-05" db="EMBL/GenBank/DDBJ databases">
        <authorList>
            <person name="Chiriac C."/>
            <person name="Salcher M."/>
            <person name="Ghai R."/>
            <person name="Kavagutti S V."/>
        </authorList>
    </citation>
    <scope>NUCLEOTIDE SEQUENCE</scope>
</reference>
<protein>
    <submittedName>
        <fullName evidence="1">Unannotated protein</fullName>
    </submittedName>
</protein>
<gene>
    <name evidence="1" type="ORF">UFOPK3306_00879</name>
</gene>
<evidence type="ECO:0000313" key="1">
    <source>
        <dbReference type="EMBL" id="CAB4870102.1"/>
    </source>
</evidence>
<dbReference type="PANTHER" id="PTHR12993">
    <property type="entry name" value="N-ACETYLGLUCOSAMINYL-PHOSPHATIDYLINOSITOL DE-N-ACETYLASE-RELATED"/>
    <property type="match status" value="1"/>
</dbReference>
<dbReference type="Gene3D" id="3.40.50.10320">
    <property type="entry name" value="LmbE-like"/>
    <property type="match status" value="1"/>
</dbReference>
<name>A0A6J7DGE3_9ZZZZ</name>
<proteinExistence type="predicted"/>